<evidence type="ECO:0000259" key="8">
    <source>
        <dbReference type="SMART" id="SM01402"/>
    </source>
</evidence>
<dbReference type="InterPro" id="IPR011332">
    <property type="entry name" value="Ribosomal_zn-bd"/>
</dbReference>
<evidence type="ECO:0000256" key="1">
    <source>
        <dbReference type="ARBA" id="ARBA00022723"/>
    </source>
</evidence>
<dbReference type="InterPro" id="IPR002906">
    <property type="entry name" value="Ribosomal_eS31"/>
</dbReference>
<feature type="region of interest" description="Disordered" evidence="7">
    <location>
        <begin position="1"/>
        <end position="29"/>
    </location>
</feature>
<keyword evidence="1 6" id="KW-0479">Metal-binding</keyword>
<dbReference type="GO" id="GO:0008270">
    <property type="term" value="F:zinc ion binding"/>
    <property type="evidence" value="ECO:0007669"/>
    <property type="project" value="UniProtKB-UniRule"/>
</dbReference>
<reference evidence="9" key="1">
    <citation type="submission" date="2019-03" db="EMBL/GenBank/DDBJ databases">
        <title>Lake Tanganyika Metagenome-Assembled Genomes (MAGs).</title>
        <authorList>
            <person name="Tran P."/>
        </authorList>
    </citation>
    <scope>NUCLEOTIDE SEQUENCE</scope>
    <source>
        <strain evidence="9">M_DeepCast_50m_m2_156</strain>
    </source>
</reference>
<keyword evidence="4 6" id="KW-0689">Ribosomal protein</keyword>
<feature type="binding site" evidence="6">
    <location>
        <position position="57"/>
    </location>
    <ligand>
        <name>Zn(2+)</name>
        <dbReference type="ChEBI" id="CHEBI:29105"/>
    </ligand>
</feature>
<evidence type="ECO:0000256" key="4">
    <source>
        <dbReference type="ARBA" id="ARBA00022980"/>
    </source>
</evidence>
<dbReference type="SMART" id="SM01402">
    <property type="entry name" value="Ribosomal_S27"/>
    <property type="match status" value="1"/>
</dbReference>
<evidence type="ECO:0000313" key="9">
    <source>
        <dbReference type="EMBL" id="MBM3281894.1"/>
    </source>
</evidence>
<dbReference type="GO" id="GO:0003735">
    <property type="term" value="F:structural constituent of ribosome"/>
    <property type="evidence" value="ECO:0007669"/>
    <property type="project" value="InterPro"/>
</dbReference>
<dbReference type="GO" id="GO:0006412">
    <property type="term" value="P:translation"/>
    <property type="evidence" value="ECO:0007669"/>
    <property type="project" value="UniProtKB-UniRule"/>
</dbReference>
<feature type="binding site" evidence="6">
    <location>
        <position position="39"/>
    </location>
    <ligand>
        <name>Zn(2+)</name>
        <dbReference type="ChEBI" id="CHEBI:29105"/>
    </ligand>
</feature>
<evidence type="ECO:0000256" key="6">
    <source>
        <dbReference type="HAMAP-Rule" id="MF_00777"/>
    </source>
</evidence>
<evidence type="ECO:0000256" key="3">
    <source>
        <dbReference type="ARBA" id="ARBA00022833"/>
    </source>
</evidence>
<evidence type="ECO:0000256" key="2">
    <source>
        <dbReference type="ARBA" id="ARBA00022771"/>
    </source>
</evidence>
<gene>
    <name evidence="6" type="primary">rps27ae</name>
    <name evidence="9" type="ORF">FJY86_00950</name>
</gene>
<dbReference type="NCBIfam" id="NF001669">
    <property type="entry name" value="PRK00432.1"/>
    <property type="match status" value="1"/>
</dbReference>
<comment type="caution">
    <text evidence="9">The sequence shown here is derived from an EMBL/GenBank/DDBJ whole genome shotgun (WGS) entry which is preliminary data.</text>
</comment>
<evidence type="ECO:0000256" key="7">
    <source>
        <dbReference type="SAM" id="MobiDB-lite"/>
    </source>
</evidence>
<feature type="domain" description="Small ribosomal subunit protein eS31" evidence="8">
    <location>
        <begin position="18"/>
        <end position="60"/>
    </location>
</feature>
<keyword evidence="2 6" id="KW-0863">Zinc-finger</keyword>
<dbReference type="Proteomes" id="UP000774699">
    <property type="component" value="Unassembled WGS sequence"/>
</dbReference>
<dbReference type="Gene3D" id="6.20.50.180">
    <property type="match status" value="1"/>
</dbReference>
<dbReference type="EMBL" id="VGJJ01000003">
    <property type="protein sequence ID" value="MBM3281894.1"/>
    <property type="molecule type" value="Genomic_DNA"/>
</dbReference>
<comment type="subunit">
    <text evidence="6">Part of the 30S ribosomal subunit.</text>
</comment>
<keyword evidence="3 6" id="KW-0862">Zinc</keyword>
<dbReference type="Pfam" id="PF01599">
    <property type="entry name" value="Ribosomal_S27"/>
    <property type="match status" value="1"/>
</dbReference>
<dbReference type="HAMAP" id="MF_00777">
    <property type="entry name" value="Ribosomal_eS31"/>
    <property type="match status" value="1"/>
</dbReference>
<comment type="caution">
    <text evidence="6">Lacks conserved residue(s) required for the propagation of feature annotation.</text>
</comment>
<comment type="cofactor">
    <cofactor evidence="6">
        <name>Zn(2+)</name>
        <dbReference type="ChEBI" id="CHEBI:29105"/>
    </cofactor>
    <text evidence="6">Binds 1 zinc ion per subunit.</text>
</comment>
<feature type="binding site" evidence="6">
    <location>
        <position position="54"/>
    </location>
    <ligand>
        <name>Zn(2+)</name>
        <dbReference type="ChEBI" id="CHEBI:29105"/>
    </ligand>
</feature>
<organism evidence="9 10">
    <name type="scientific">Candidatus Iainarchaeum sp</name>
    <dbReference type="NCBI Taxonomy" id="3101447"/>
    <lineage>
        <taxon>Archaea</taxon>
        <taxon>Candidatus Iainarchaeota</taxon>
        <taxon>Candidatus Iainarchaeia</taxon>
        <taxon>Candidatus Iainarchaeales</taxon>
        <taxon>Candidatus Iainarchaeaceae</taxon>
        <taxon>Candidatus Iainarchaeum</taxon>
    </lineage>
</organism>
<protein>
    <recommendedName>
        <fullName evidence="6">Small ribosomal subunit protein eS31</fullName>
    </recommendedName>
</protein>
<name>A0A8T4C6U4_9ARCH</name>
<evidence type="ECO:0000313" key="10">
    <source>
        <dbReference type="Proteomes" id="UP000774699"/>
    </source>
</evidence>
<dbReference type="GO" id="GO:1990904">
    <property type="term" value="C:ribonucleoprotein complex"/>
    <property type="evidence" value="ECO:0007669"/>
    <property type="project" value="UniProtKB-KW"/>
</dbReference>
<feature type="compositionally biased region" description="Basic and acidic residues" evidence="7">
    <location>
        <begin position="1"/>
        <end position="16"/>
    </location>
</feature>
<keyword evidence="5 6" id="KW-0687">Ribonucleoprotein</keyword>
<proteinExistence type="inferred from homology"/>
<sequence>MAGKETSKKDANEKKTSKSTLYESKGEQIKRARKHCPKCGPGVFLAQHSTRESCGNCGYSEWKAKSA</sequence>
<dbReference type="GO" id="GO:0005840">
    <property type="term" value="C:ribosome"/>
    <property type="evidence" value="ECO:0007669"/>
    <property type="project" value="UniProtKB-KW"/>
</dbReference>
<comment type="similarity">
    <text evidence="6">Belongs to the eukaryotic ribosomal protein eS31 family.</text>
</comment>
<dbReference type="InterPro" id="IPR022845">
    <property type="entry name" value="Ribosomal_eS31_arc"/>
</dbReference>
<feature type="binding site" evidence="6">
    <location>
        <position position="36"/>
    </location>
    <ligand>
        <name>Zn(2+)</name>
        <dbReference type="ChEBI" id="CHEBI:29105"/>
    </ligand>
</feature>
<accession>A0A8T4C6U4</accession>
<dbReference type="AlphaFoldDB" id="A0A8T4C6U4"/>
<dbReference type="SUPFAM" id="SSF57829">
    <property type="entry name" value="Zn-binding ribosomal proteins"/>
    <property type="match status" value="1"/>
</dbReference>
<evidence type="ECO:0000256" key="5">
    <source>
        <dbReference type="ARBA" id="ARBA00023274"/>
    </source>
</evidence>